<proteinExistence type="predicted"/>
<accession>G7CF47</accession>
<dbReference type="AlphaFoldDB" id="G7CF47"/>
<dbReference type="Proteomes" id="UP000004915">
    <property type="component" value="Unassembled WGS sequence"/>
</dbReference>
<name>G7CF47_MYCT3</name>
<dbReference type="EMBL" id="AGVE01000042">
    <property type="protein sequence ID" value="EHI13126.1"/>
    <property type="molecule type" value="Genomic_DNA"/>
</dbReference>
<comment type="caution">
    <text evidence="1">The sequence shown here is derived from an EMBL/GenBank/DDBJ whole genome shotgun (WGS) entry which is preliminary data.</text>
</comment>
<evidence type="ECO:0000313" key="1">
    <source>
        <dbReference type="EMBL" id="EHI13126.1"/>
    </source>
</evidence>
<dbReference type="RefSeq" id="WP_003925113.1">
    <property type="nucleotide sequence ID" value="NZ_AGVE01000042.1"/>
</dbReference>
<gene>
    <name evidence="1" type="ORF">KEK_08092</name>
</gene>
<organism evidence="1 2">
    <name type="scientific">Mycolicibacterium thermoresistibile (strain ATCC 19527 / DSM 44167 / CIP 105390 / JCM 6362 / NCTC 10409 / 316)</name>
    <name type="common">Mycobacterium thermoresistibile</name>
    <dbReference type="NCBI Taxonomy" id="1078020"/>
    <lineage>
        <taxon>Bacteria</taxon>
        <taxon>Bacillati</taxon>
        <taxon>Actinomycetota</taxon>
        <taxon>Actinomycetes</taxon>
        <taxon>Mycobacteriales</taxon>
        <taxon>Mycobacteriaceae</taxon>
        <taxon>Mycolicibacterium</taxon>
    </lineage>
</organism>
<evidence type="ECO:0000313" key="2">
    <source>
        <dbReference type="Proteomes" id="UP000004915"/>
    </source>
</evidence>
<protein>
    <submittedName>
        <fullName evidence="1">Uncharacterized protein</fullName>
    </submittedName>
</protein>
<dbReference type="PATRIC" id="fig|1078020.3.peg.1590"/>
<reference evidence="1 2" key="1">
    <citation type="submission" date="2011-11" db="EMBL/GenBank/DDBJ databases">
        <authorList>
            <consortium name="Tuberculosis Structural Genomics Consortium"/>
            <person name="Ioerger T.R."/>
        </authorList>
    </citation>
    <scope>NUCLEOTIDE SEQUENCE [LARGE SCALE GENOMIC DNA]</scope>
    <source>
        <strain evidence="2">ATCC 19527 / DSM 44167 / CIP 105390 / JCM 6362 / NCTC 10409 / 316</strain>
    </source>
</reference>
<keyword evidence="2" id="KW-1185">Reference proteome</keyword>
<sequence>MMRRLLLIICGAIICAPVLAAAILVLAVEFTDGGQGFGTDI</sequence>